<evidence type="ECO:0000256" key="4">
    <source>
        <dbReference type="ARBA" id="ARBA00022963"/>
    </source>
</evidence>
<dbReference type="CDD" id="cd09141">
    <property type="entry name" value="PLDc_vPLD1_2_yPLD_like_2"/>
    <property type="match status" value="1"/>
</dbReference>
<dbReference type="InterPro" id="IPR001736">
    <property type="entry name" value="PLipase_D/transphosphatidylase"/>
</dbReference>
<keyword evidence="3 6" id="KW-0378">Hydrolase</keyword>
<dbReference type="SMART" id="SM00155">
    <property type="entry name" value="PLDc"/>
    <property type="match status" value="2"/>
</dbReference>
<evidence type="ECO:0000256" key="5">
    <source>
        <dbReference type="ARBA" id="ARBA00023098"/>
    </source>
</evidence>
<evidence type="ECO:0000259" key="8">
    <source>
        <dbReference type="PROSITE" id="PS50035"/>
    </source>
</evidence>
<keyword evidence="10" id="KW-1185">Reference proteome</keyword>
<sequence length="1080" mass="123193">MSTERLISSYDRSAFSSSHSLFYSGDAASSSWIFDELPTATVVSVSRPDASDITPLLLSYNIELQYKQFKWQLWKKASQVIYLHLSLKKRALIEEFHEKQEQVKELLHNIGVGDHATVLHDEDDPDNGALPIYHDESFRNRNVPSRAALSVIRPAIGKQQISDKGKAAMQGYLNHFLGNLDIVNSREVCKFLEVSRLSFSEEYGPKLKEGYVLVKHLDGSSENDTCPGSWLCSCCCGRNWKKVWLVLKPGCLAFLGNHFDTKLLDIVVFDVLPDSNKKGDDEVHLAKLSKERNLLRHAFKVCSGNRSIKIRTTSNAKVQEWISAINAVESKSSDGWCHPHRFNSFAPTRGLAEDGSLAQWFIDGKGAFESIASSIERARTQIYITGWWLCPELYLRRPYHNNSSSRLDILLEAKAKEGVQIYILLYKEVSLALKINSLFSKRKLLSIHENVKVLRYPDHLSTGVYLWSHHEKLVIVDNKICYIGGLDLCFGRFDTTEHKISDLPPLLWPGKDYYNPRESEPNSWEDTLKDELDREKYPRMPWHDVHCAVWGPPCRDIARHFVQRWNHAKRSKAPNEEKIPLLIPQNQMVLPHYMGKSNAIDINRKISEVEPEGLSRKNSFSSEAPPDDIPLLLPHEANGPESPVMGNGWNDLNSSRYTSTENISHSRNSSFSYQDTGFSFFDNYDAACIKNATAVETTSDQQRIQFKSANEVTQVGPRSFCRCQVVRSVSQWSAGTNQTEDSIHRAYCALIEDAEHFIYIENQFFISGLAEDEVIQNRVLESLYNRIMRAHKEKKCFRVIIVLPLLPGFQGGVDDGGAATVRAIMHWQYRTICRAESSILQKLSSELGPLMHNFISFFGLRNYGRLFGSGPLVTSQVYVHSKVMIVDDRRALIGSSNINDRSLLGSRDSEIAIFLEDKEFVDSSMDGSPWKAGKFSFSLRLSLWTEHLGLNAEEVAKIKDPIADTTYKDFWLEIAESNTKIYHDVFSCIPNDTIHSRSALRQSMNHWKQKLRHTTIDLGVAPEKLEYHENGKVMMIDPEMKLERVRGQLVSFPLEFMRQEDDLRPMFIEGEFYASPQVFH</sequence>
<dbReference type="Pfam" id="PF00614">
    <property type="entry name" value="PLDc"/>
    <property type="match status" value="2"/>
</dbReference>
<dbReference type="OrthoDB" id="14911at2759"/>
<comment type="catalytic activity">
    <reaction evidence="1 6">
        <text>a 1,2-diacyl-sn-glycero-3-phosphocholine + H2O = a 1,2-diacyl-sn-glycero-3-phosphate + choline + H(+)</text>
        <dbReference type="Rhea" id="RHEA:14445"/>
        <dbReference type="ChEBI" id="CHEBI:15354"/>
        <dbReference type="ChEBI" id="CHEBI:15377"/>
        <dbReference type="ChEBI" id="CHEBI:15378"/>
        <dbReference type="ChEBI" id="CHEBI:57643"/>
        <dbReference type="ChEBI" id="CHEBI:58608"/>
        <dbReference type="EC" id="3.1.4.4"/>
    </reaction>
</comment>
<dbReference type="PROSITE" id="PS50035">
    <property type="entry name" value="PLD"/>
    <property type="match status" value="2"/>
</dbReference>
<dbReference type="InterPro" id="IPR016555">
    <property type="entry name" value="PLipase_D_euk"/>
</dbReference>
<dbReference type="Pfam" id="PF00169">
    <property type="entry name" value="PH"/>
    <property type="match status" value="1"/>
</dbReference>
<dbReference type="GO" id="GO:0009395">
    <property type="term" value="P:phospholipid catabolic process"/>
    <property type="evidence" value="ECO:0007669"/>
    <property type="project" value="TreeGrafter"/>
</dbReference>
<dbReference type="InterPro" id="IPR015679">
    <property type="entry name" value="PLipase_D_fam"/>
</dbReference>
<comment type="caution">
    <text evidence="9">The sequence shown here is derived from an EMBL/GenBank/DDBJ whole genome shotgun (WGS) entry which is preliminary data.</text>
</comment>
<dbReference type="EMBL" id="PNBA02000001">
    <property type="protein sequence ID" value="KAG6437464.1"/>
    <property type="molecule type" value="Genomic_DNA"/>
</dbReference>
<comment type="similarity">
    <text evidence="6">Belongs to the phospholipase D family.</text>
</comment>
<name>A0A8X8YSH4_SALSN</name>
<evidence type="ECO:0000313" key="10">
    <source>
        <dbReference type="Proteomes" id="UP000298416"/>
    </source>
</evidence>
<dbReference type="GO" id="GO:0005886">
    <property type="term" value="C:plasma membrane"/>
    <property type="evidence" value="ECO:0007669"/>
    <property type="project" value="TreeGrafter"/>
</dbReference>
<dbReference type="PANTHER" id="PTHR18896:SF133">
    <property type="entry name" value="PHOSPHOLIPASE D ZETA 2"/>
    <property type="match status" value="1"/>
</dbReference>
<dbReference type="AlphaFoldDB" id="A0A8X8YSH4"/>
<dbReference type="Proteomes" id="UP000298416">
    <property type="component" value="Unassembled WGS sequence"/>
</dbReference>
<evidence type="ECO:0000256" key="2">
    <source>
        <dbReference type="ARBA" id="ARBA00022737"/>
    </source>
</evidence>
<accession>A0A8X8YSH4</accession>
<dbReference type="PANTHER" id="PTHR18896">
    <property type="entry name" value="PHOSPHOLIPASE D"/>
    <property type="match status" value="1"/>
</dbReference>
<reference evidence="9" key="2">
    <citation type="submission" date="2020-08" db="EMBL/GenBank/DDBJ databases">
        <title>Plant Genome Project.</title>
        <authorList>
            <person name="Zhang R.-G."/>
        </authorList>
    </citation>
    <scope>NUCLEOTIDE SEQUENCE</scope>
    <source>
        <strain evidence="9">Huo1</strain>
        <tissue evidence="9">Leaf</tissue>
    </source>
</reference>
<keyword evidence="5" id="KW-0443">Lipid metabolism</keyword>
<keyword evidence="4 6" id="KW-0442">Lipid degradation</keyword>
<evidence type="ECO:0000256" key="6">
    <source>
        <dbReference type="PIRNR" id="PIRNR009376"/>
    </source>
</evidence>
<dbReference type="SMART" id="SM00233">
    <property type="entry name" value="PH"/>
    <property type="match status" value="1"/>
</dbReference>
<feature type="domain" description="PH" evidence="7">
    <location>
        <begin position="205"/>
        <end position="330"/>
    </location>
</feature>
<evidence type="ECO:0000256" key="3">
    <source>
        <dbReference type="ARBA" id="ARBA00022801"/>
    </source>
</evidence>
<feature type="domain" description="PLD phosphodiesterase" evidence="8">
    <location>
        <begin position="465"/>
        <end position="492"/>
    </location>
</feature>
<evidence type="ECO:0000259" key="7">
    <source>
        <dbReference type="PROSITE" id="PS50003"/>
    </source>
</evidence>
<proteinExistence type="inferred from homology"/>
<evidence type="ECO:0000313" key="9">
    <source>
        <dbReference type="EMBL" id="KAG6437464.1"/>
    </source>
</evidence>
<reference evidence="9" key="1">
    <citation type="submission" date="2018-01" db="EMBL/GenBank/DDBJ databases">
        <authorList>
            <person name="Mao J.F."/>
        </authorList>
    </citation>
    <scope>NUCLEOTIDE SEQUENCE</scope>
    <source>
        <strain evidence="9">Huo1</strain>
        <tissue evidence="9">Leaf</tissue>
    </source>
</reference>
<dbReference type="GO" id="GO:0004630">
    <property type="term" value="F:phospholipase D activity"/>
    <property type="evidence" value="ECO:0007669"/>
    <property type="project" value="UniProtKB-EC"/>
</dbReference>
<dbReference type="PIRSF" id="PIRSF009376">
    <property type="entry name" value="Phospholipase_D_euk"/>
    <property type="match status" value="1"/>
</dbReference>
<dbReference type="FunFam" id="3.30.870.10:FF:000011">
    <property type="entry name" value="Phospholipase"/>
    <property type="match status" value="1"/>
</dbReference>
<feature type="domain" description="PLD phosphodiesterase" evidence="8">
    <location>
        <begin position="875"/>
        <end position="902"/>
    </location>
</feature>
<gene>
    <name evidence="9" type="ORF">SASPL_102381</name>
</gene>
<dbReference type="CDD" id="cd01254">
    <property type="entry name" value="PH_PLD"/>
    <property type="match status" value="1"/>
</dbReference>
<dbReference type="InterPro" id="IPR001849">
    <property type="entry name" value="PH_domain"/>
</dbReference>
<evidence type="ECO:0000256" key="1">
    <source>
        <dbReference type="ARBA" id="ARBA00000798"/>
    </source>
</evidence>
<dbReference type="EC" id="3.1.4.4" evidence="6"/>
<protein>
    <recommendedName>
        <fullName evidence="6">Phospholipase</fullName>
        <ecNumber evidence="6">3.1.4.4</ecNumber>
    </recommendedName>
</protein>
<dbReference type="CDD" id="cd09138">
    <property type="entry name" value="PLDc_vPLD1_2_yPLD_like_1"/>
    <property type="match status" value="1"/>
</dbReference>
<keyword evidence="2" id="KW-0677">Repeat</keyword>
<dbReference type="PROSITE" id="PS50003">
    <property type="entry name" value="PH_DOMAIN"/>
    <property type="match status" value="1"/>
</dbReference>
<organism evidence="9">
    <name type="scientific">Salvia splendens</name>
    <name type="common">Scarlet sage</name>
    <dbReference type="NCBI Taxonomy" id="180675"/>
    <lineage>
        <taxon>Eukaryota</taxon>
        <taxon>Viridiplantae</taxon>
        <taxon>Streptophyta</taxon>
        <taxon>Embryophyta</taxon>
        <taxon>Tracheophyta</taxon>
        <taxon>Spermatophyta</taxon>
        <taxon>Magnoliopsida</taxon>
        <taxon>eudicotyledons</taxon>
        <taxon>Gunneridae</taxon>
        <taxon>Pentapetalae</taxon>
        <taxon>asterids</taxon>
        <taxon>lamiids</taxon>
        <taxon>Lamiales</taxon>
        <taxon>Lamiaceae</taxon>
        <taxon>Nepetoideae</taxon>
        <taxon>Mentheae</taxon>
        <taxon>Salviinae</taxon>
        <taxon>Salvia</taxon>
        <taxon>Salvia subgen. Calosphace</taxon>
        <taxon>core Calosphace</taxon>
    </lineage>
</organism>